<sequence>MSILYGPPTSVPFDDLDVILMHSLRIATVDGESLYPSAVVFRHGTPSVPDVTEMAWLTRALAAQIEIIGHQPQFMQKTMGARLGMEEEDGEQGKVELSCETFGWKDEMVICNSTVLTMQDVEQLRKVMQAQRARAPVDGTSYSYTKQDETQEKKAQVDDKEDGADLPDGEKGCTLM</sequence>
<gene>
    <name evidence="1" type="ORF">PsorP6_012017</name>
</gene>
<evidence type="ECO:0000313" key="2">
    <source>
        <dbReference type="Proteomes" id="UP001163321"/>
    </source>
</evidence>
<protein>
    <submittedName>
        <fullName evidence="1">Uncharacterized protein</fullName>
    </submittedName>
</protein>
<reference evidence="1 2" key="1">
    <citation type="journal article" date="2022" name="bioRxiv">
        <title>The genome of the oomycete Peronosclerospora sorghi, a cosmopolitan pathogen of maize and sorghum, is inflated with dispersed pseudogenes.</title>
        <authorList>
            <person name="Fletcher K."/>
            <person name="Martin F."/>
            <person name="Isakeit T."/>
            <person name="Cavanaugh K."/>
            <person name="Magill C."/>
            <person name="Michelmore R."/>
        </authorList>
    </citation>
    <scope>NUCLEOTIDE SEQUENCE [LARGE SCALE GENOMIC DNA]</scope>
    <source>
        <strain evidence="1">P6</strain>
    </source>
</reference>
<evidence type="ECO:0000313" key="1">
    <source>
        <dbReference type="EMBL" id="KAI9919161.1"/>
    </source>
</evidence>
<dbReference type="EMBL" id="CM047591">
    <property type="protein sequence ID" value="KAI9919161.1"/>
    <property type="molecule type" value="Genomic_DNA"/>
</dbReference>
<dbReference type="Proteomes" id="UP001163321">
    <property type="component" value="Chromosome 12"/>
</dbReference>
<name>A0ACC0WN58_9STRA</name>
<keyword evidence="2" id="KW-1185">Reference proteome</keyword>
<comment type="caution">
    <text evidence="1">The sequence shown here is derived from an EMBL/GenBank/DDBJ whole genome shotgun (WGS) entry which is preliminary data.</text>
</comment>
<organism evidence="1 2">
    <name type="scientific">Peronosclerospora sorghi</name>
    <dbReference type="NCBI Taxonomy" id="230839"/>
    <lineage>
        <taxon>Eukaryota</taxon>
        <taxon>Sar</taxon>
        <taxon>Stramenopiles</taxon>
        <taxon>Oomycota</taxon>
        <taxon>Peronosporomycetes</taxon>
        <taxon>Peronosporales</taxon>
        <taxon>Peronosporaceae</taxon>
        <taxon>Peronosclerospora</taxon>
    </lineage>
</organism>
<accession>A0ACC0WN58</accession>
<proteinExistence type="predicted"/>